<protein>
    <submittedName>
        <fullName evidence="1">Uncharacterized protein</fullName>
    </submittedName>
</protein>
<reference evidence="1" key="1">
    <citation type="journal article" date="2021" name="PeerJ">
        <title>Extensive microbial diversity within the chicken gut microbiome revealed by metagenomics and culture.</title>
        <authorList>
            <person name="Gilroy R."/>
            <person name="Ravi A."/>
            <person name="Getino M."/>
            <person name="Pursley I."/>
            <person name="Horton D.L."/>
            <person name="Alikhan N.F."/>
            <person name="Baker D."/>
            <person name="Gharbi K."/>
            <person name="Hall N."/>
            <person name="Watson M."/>
            <person name="Adriaenssens E.M."/>
            <person name="Foster-Nyarko E."/>
            <person name="Jarju S."/>
            <person name="Secka A."/>
            <person name="Antonio M."/>
            <person name="Oren A."/>
            <person name="Chaudhuri R.R."/>
            <person name="La Ragione R."/>
            <person name="Hildebrand F."/>
            <person name="Pallen M.J."/>
        </authorList>
    </citation>
    <scope>NUCLEOTIDE SEQUENCE</scope>
    <source>
        <strain evidence="1">ChiHjej11B10-15683</strain>
    </source>
</reference>
<proteinExistence type="predicted"/>
<reference evidence="1" key="2">
    <citation type="submission" date="2021-09" db="EMBL/GenBank/DDBJ databases">
        <authorList>
            <person name="Gilroy R."/>
        </authorList>
    </citation>
    <scope>NUCLEOTIDE SEQUENCE</scope>
    <source>
        <strain evidence="1">ChiHjej11B10-15683</strain>
    </source>
</reference>
<dbReference type="EMBL" id="DYVQ01000034">
    <property type="protein sequence ID" value="HJF73425.1"/>
    <property type="molecule type" value="Genomic_DNA"/>
</dbReference>
<organism evidence="1 2">
    <name type="scientific">Gallibacterium anatis</name>
    <dbReference type="NCBI Taxonomy" id="750"/>
    <lineage>
        <taxon>Bacteria</taxon>
        <taxon>Pseudomonadati</taxon>
        <taxon>Pseudomonadota</taxon>
        <taxon>Gammaproteobacteria</taxon>
        <taxon>Pasteurellales</taxon>
        <taxon>Pasteurellaceae</taxon>
        <taxon>Gallibacterium</taxon>
    </lineage>
</organism>
<dbReference type="AlphaFoldDB" id="A0A921H9U3"/>
<accession>A0A921H9U3</accession>
<gene>
    <name evidence="1" type="ORF">K8W15_04355</name>
</gene>
<feature type="non-terminal residue" evidence="1">
    <location>
        <position position="1"/>
    </location>
</feature>
<sequence>VSSIEVFNLNGKGGTLIIGNKGDIVSGNASTISSIEVHGTNADNVRLHSSWKKVESTDNSVEKYEYKDTGIYVFIDEAIKVDQF</sequence>
<comment type="caution">
    <text evidence="1">The sequence shown here is derived from an EMBL/GenBank/DDBJ whole genome shotgun (WGS) entry which is preliminary data.</text>
</comment>
<dbReference type="Proteomes" id="UP000749334">
    <property type="component" value="Unassembled WGS sequence"/>
</dbReference>
<name>A0A921H9U3_9PAST</name>
<evidence type="ECO:0000313" key="2">
    <source>
        <dbReference type="Proteomes" id="UP000749334"/>
    </source>
</evidence>
<evidence type="ECO:0000313" key="1">
    <source>
        <dbReference type="EMBL" id="HJF73425.1"/>
    </source>
</evidence>